<gene>
    <name evidence="2" type="ORF">NA56DRAFT_706461</name>
</gene>
<dbReference type="Proteomes" id="UP000235672">
    <property type="component" value="Unassembled WGS sequence"/>
</dbReference>
<dbReference type="EMBL" id="KZ613493">
    <property type="protein sequence ID" value="PMD18550.1"/>
    <property type="molecule type" value="Genomic_DNA"/>
</dbReference>
<organism evidence="2 3">
    <name type="scientific">Hyaloscypha hepaticicola</name>
    <dbReference type="NCBI Taxonomy" id="2082293"/>
    <lineage>
        <taxon>Eukaryota</taxon>
        <taxon>Fungi</taxon>
        <taxon>Dikarya</taxon>
        <taxon>Ascomycota</taxon>
        <taxon>Pezizomycotina</taxon>
        <taxon>Leotiomycetes</taxon>
        <taxon>Helotiales</taxon>
        <taxon>Hyaloscyphaceae</taxon>
        <taxon>Hyaloscypha</taxon>
    </lineage>
</organism>
<evidence type="ECO:0000256" key="1">
    <source>
        <dbReference type="SAM" id="MobiDB-lite"/>
    </source>
</evidence>
<reference evidence="2 3" key="1">
    <citation type="submission" date="2016-05" db="EMBL/GenBank/DDBJ databases">
        <title>A degradative enzymes factory behind the ericoid mycorrhizal symbiosis.</title>
        <authorList>
            <consortium name="DOE Joint Genome Institute"/>
            <person name="Martino E."/>
            <person name="Morin E."/>
            <person name="Grelet G."/>
            <person name="Kuo A."/>
            <person name="Kohler A."/>
            <person name="Daghino S."/>
            <person name="Barry K."/>
            <person name="Choi C."/>
            <person name="Cichocki N."/>
            <person name="Clum A."/>
            <person name="Copeland A."/>
            <person name="Hainaut M."/>
            <person name="Haridas S."/>
            <person name="Labutti K."/>
            <person name="Lindquist E."/>
            <person name="Lipzen A."/>
            <person name="Khouja H.-R."/>
            <person name="Murat C."/>
            <person name="Ohm R."/>
            <person name="Olson A."/>
            <person name="Spatafora J."/>
            <person name="Veneault-Fourrey C."/>
            <person name="Henrissat B."/>
            <person name="Grigoriev I."/>
            <person name="Martin F."/>
            <person name="Perotto S."/>
        </authorList>
    </citation>
    <scope>NUCLEOTIDE SEQUENCE [LARGE SCALE GENOMIC DNA]</scope>
    <source>
        <strain evidence="2 3">UAMH 7357</strain>
    </source>
</reference>
<name>A0A2J6PWY1_9HELO</name>
<dbReference type="AlphaFoldDB" id="A0A2J6PWY1"/>
<keyword evidence="3" id="KW-1185">Reference proteome</keyword>
<evidence type="ECO:0000313" key="3">
    <source>
        <dbReference type="Proteomes" id="UP000235672"/>
    </source>
</evidence>
<sequence>MGKRRAPISNFPNHAEHLSLPRLGSRESQETFLSTVKANDVSQAPVANRETHDHLGLRKFHYKRKDSRRNVQNGDCKVVILAAKTRTSSRKPSTILPEMLQMWVLSASRTRVPKIESDWRPAASHTVGEEYSTIFYRMADGEMVPAYLTHLYLIISSFEDLSFLRALLAHIWLTTGTK</sequence>
<evidence type="ECO:0000313" key="2">
    <source>
        <dbReference type="EMBL" id="PMD18550.1"/>
    </source>
</evidence>
<proteinExistence type="predicted"/>
<protein>
    <submittedName>
        <fullName evidence="2">Uncharacterized protein</fullName>
    </submittedName>
</protein>
<feature type="compositionally biased region" description="Basic and acidic residues" evidence="1">
    <location>
        <begin position="14"/>
        <end position="23"/>
    </location>
</feature>
<feature type="region of interest" description="Disordered" evidence="1">
    <location>
        <begin position="1"/>
        <end position="23"/>
    </location>
</feature>
<accession>A0A2J6PWY1</accession>